<keyword evidence="2" id="KW-0812">Transmembrane</keyword>
<dbReference type="KEGG" id="lcre:Pla8534_66510"/>
<dbReference type="EMBL" id="CP036433">
    <property type="protein sequence ID" value="QDU98777.1"/>
    <property type="molecule type" value="Genomic_DNA"/>
</dbReference>
<evidence type="ECO:0000313" key="4">
    <source>
        <dbReference type="Proteomes" id="UP000317648"/>
    </source>
</evidence>
<evidence type="ECO:0000256" key="2">
    <source>
        <dbReference type="SAM" id="Phobius"/>
    </source>
</evidence>
<organism evidence="3 4">
    <name type="scientific">Lignipirellula cremea</name>
    <dbReference type="NCBI Taxonomy" id="2528010"/>
    <lineage>
        <taxon>Bacteria</taxon>
        <taxon>Pseudomonadati</taxon>
        <taxon>Planctomycetota</taxon>
        <taxon>Planctomycetia</taxon>
        <taxon>Pirellulales</taxon>
        <taxon>Pirellulaceae</taxon>
        <taxon>Lignipirellula</taxon>
    </lineage>
</organism>
<feature type="region of interest" description="Disordered" evidence="1">
    <location>
        <begin position="60"/>
        <end position="81"/>
    </location>
</feature>
<evidence type="ECO:0000256" key="1">
    <source>
        <dbReference type="SAM" id="MobiDB-lite"/>
    </source>
</evidence>
<dbReference type="Proteomes" id="UP000317648">
    <property type="component" value="Chromosome"/>
</dbReference>
<keyword evidence="2" id="KW-0472">Membrane</keyword>
<gene>
    <name evidence="3" type="ORF">Pla8534_66510</name>
</gene>
<name>A0A518E3W1_9BACT</name>
<keyword evidence="4" id="KW-1185">Reference proteome</keyword>
<accession>A0A518E3W1</accession>
<proteinExistence type="predicted"/>
<protein>
    <submittedName>
        <fullName evidence="3">Uncharacterized protein</fullName>
    </submittedName>
</protein>
<sequence>MVQHRHHNNDQPGYHSDPAFRHAIHRYLCWFALACLIASIHAGPVTVLVWIAVAYVLTREGGSQGRKPPQGKCNQPKRRGC</sequence>
<keyword evidence="2" id="KW-1133">Transmembrane helix</keyword>
<reference evidence="3 4" key="1">
    <citation type="submission" date="2019-02" db="EMBL/GenBank/DDBJ databases">
        <title>Deep-cultivation of Planctomycetes and their phenomic and genomic characterization uncovers novel biology.</title>
        <authorList>
            <person name="Wiegand S."/>
            <person name="Jogler M."/>
            <person name="Boedeker C."/>
            <person name="Pinto D."/>
            <person name="Vollmers J."/>
            <person name="Rivas-Marin E."/>
            <person name="Kohn T."/>
            <person name="Peeters S.H."/>
            <person name="Heuer A."/>
            <person name="Rast P."/>
            <person name="Oberbeckmann S."/>
            <person name="Bunk B."/>
            <person name="Jeske O."/>
            <person name="Meyerdierks A."/>
            <person name="Storesund J.E."/>
            <person name="Kallscheuer N."/>
            <person name="Luecker S."/>
            <person name="Lage O.M."/>
            <person name="Pohl T."/>
            <person name="Merkel B.J."/>
            <person name="Hornburger P."/>
            <person name="Mueller R.-W."/>
            <person name="Bruemmer F."/>
            <person name="Labrenz M."/>
            <person name="Spormann A.M."/>
            <person name="Op den Camp H."/>
            <person name="Overmann J."/>
            <person name="Amann R."/>
            <person name="Jetten M.S.M."/>
            <person name="Mascher T."/>
            <person name="Medema M.H."/>
            <person name="Devos D.P."/>
            <person name="Kaster A.-K."/>
            <person name="Ovreas L."/>
            <person name="Rohde M."/>
            <person name="Galperin M.Y."/>
            <person name="Jogler C."/>
        </authorList>
    </citation>
    <scope>NUCLEOTIDE SEQUENCE [LARGE SCALE GENOMIC DNA]</scope>
    <source>
        <strain evidence="3 4">Pla85_3_4</strain>
    </source>
</reference>
<evidence type="ECO:0000313" key="3">
    <source>
        <dbReference type="EMBL" id="QDU98777.1"/>
    </source>
</evidence>
<dbReference type="AlphaFoldDB" id="A0A518E3W1"/>
<feature type="transmembrane region" description="Helical" evidence="2">
    <location>
        <begin position="30"/>
        <end position="57"/>
    </location>
</feature>